<evidence type="ECO:0000313" key="1">
    <source>
        <dbReference type="EMBL" id="KAH7865691.1"/>
    </source>
</evidence>
<keyword evidence="2" id="KW-1185">Reference proteome</keyword>
<organism evidence="1 2">
    <name type="scientific">Vaccinium darrowii</name>
    <dbReference type="NCBI Taxonomy" id="229202"/>
    <lineage>
        <taxon>Eukaryota</taxon>
        <taxon>Viridiplantae</taxon>
        <taxon>Streptophyta</taxon>
        <taxon>Embryophyta</taxon>
        <taxon>Tracheophyta</taxon>
        <taxon>Spermatophyta</taxon>
        <taxon>Magnoliopsida</taxon>
        <taxon>eudicotyledons</taxon>
        <taxon>Gunneridae</taxon>
        <taxon>Pentapetalae</taxon>
        <taxon>asterids</taxon>
        <taxon>Ericales</taxon>
        <taxon>Ericaceae</taxon>
        <taxon>Vaccinioideae</taxon>
        <taxon>Vaccinieae</taxon>
        <taxon>Vaccinium</taxon>
    </lineage>
</organism>
<proteinExistence type="predicted"/>
<dbReference type="EMBL" id="CM037159">
    <property type="protein sequence ID" value="KAH7865691.1"/>
    <property type="molecule type" value="Genomic_DNA"/>
</dbReference>
<comment type="caution">
    <text evidence="1">The sequence shown here is derived from an EMBL/GenBank/DDBJ whole genome shotgun (WGS) entry which is preliminary data.</text>
</comment>
<protein>
    <submittedName>
        <fullName evidence="1">Uncharacterized protein</fullName>
    </submittedName>
</protein>
<dbReference type="Proteomes" id="UP000828048">
    <property type="component" value="Chromosome 9"/>
</dbReference>
<name>A0ACB7ZJN9_9ERIC</name>
<gene>
    <name evidence="1" type="ORF">Vadar_009928</name>
</gene>
<accession>A0ACB7ZJN9</accession>
<sequence length="546" mass="60719">MHKLWVEQSGDYSLPIQCTSAPEGSAGVNIAKDLYASEIMYFTVVVDCGSTGTRVSVYEWMSKGGLSDRDLPILIHAYPDNSTDPSLRKDSCQYHCMQTEPGLDKFVGNSSGVRASLEPLIHRAELWVPPERHEDTPIFVLATAGLRRLPRKDPRRVLKDIEDVVKEHRFMYRKSWIRVLSGKEEAYYGWVALNYKMGSFNKSSRLPTLGLLDLGGSSLQVVAEIDESDEDEFVMKSKIGSFEHELLAYSWPAFGLNEAFDRTIVMLSHSQALRESIRGTFEVGHPCLSSSFRQSYSCKGCFGLGSNDSEGFYSQVQRNKLNSITLVGQPNWETCQVLARAAAVNSSSSESSDLSSLTDSSKCEAGWASLSDSKTLNLKAITHHVARFHALSGFFAVYTKLDLSPMANLTKIWEKGQQLCSSQISISGNQNYAAQYCFRLPYLASIIEYALCLGNKEIIFGPGDVSWTLGAALVEGKFLWLNSKGHSNIMHENSRGVIFSSIFLFIVLVSLLFIVNLCQLKFPMPSKRVAAIGLSLPSYIRPKQRP</sequence>
<reference evidence="1 2" key="1">
    <citation type="journal article" date="2021" name="Hortic Res">
        <title>High-quality reference genome and annotation aids understanding of berry development for evergreen blueberry (Vaccinium darrowii).</title>
        <authorList>
            <person name="Yu J."/>
            <person name="Hulse-Kemp A.M."/>
            <person name="Babiker E."/>
            <person name="Staton M."/>
        </authorList>
    </citation>
    <scope>NUCLEOTIDE SEQUENCE [LARGE SCALE GENOMIC DNA]</scope>
    <source>
        <strain evidence="2">cv. NJ 8807/NJ 8810</strain>
        <tissue evidence="1">Young leaf</tissue>
    </source>
</reference>
<evidence type="ECO:0000313" key="2">
    <source>
        <dbReference type="Proteomes" id="UP000828048"/>
    </source>
</evidence>